<dbReference type="OrthoDB" id="276546at2759"/>
<dbReference type="STRING" id="1745343.A0A2J6PNI7"/>
<dbReference type="Pfam" id="PF00724">
    <property type="entry name" value="Oxidored_FMN"/>
    <property type="match status" value="1"/>
</dbReference>
<feature type="domain" description="NADH:flavin oxidoreductase/NADH oxidase N-terminal" evidence="4">
    <location>
        <begin position="16"/>
        <end position="380"/>
    </location>
</feature>
<dbReference type="InterPro" id="IPR045247">
    <property type="entry name" value="Oye-like"/>
</dbReference>
<dbReference type="FunFam" id="3.20.20.70:FF:000059">
    <property type="entry name" value="N-ethylmaleimide reductase, FMN-linked"/>
    <property type="match status" value="1"/>
</dbReference>
<dbReference type="PANTHER" id="PTHR22893:SF129">
    <property type="entry name" value="FLAVIN OXIDOREDUCTASE HXNT"/>
    <property type="match status" value="1"/>
</dbReference>
<dbReference type="PANTHER" id="PTHR22893">
    <property type="entry name" value="NADH OXIDOREDUCTASE-RELATED"/>
    <property type="match status" value="1"/>
</dbReference>
<keyword evidence="6" id="KW-1185">Reference proteome</keyword>
<dbReference type="InterPro" id="IPR013785">
    <property type="entry name" value="Aldolase_TIM"/>
</dbReference>
<dbReference type="Proteomes" id="UP000235672">
    <property type="component" value="Unassembled WGS sequence"/>
</dbReference>
<reference evidence="5 6" key="1">
    <citation type="submission" date="2016-05" db="EMBL/GenBank/DDBJ databases">
        <title>A degradative enzymes factory behind the ericoid mycorrhizal symbiosis.</title>
        <authorList>
            <consortium name="DOE Joint Genome Institute"/>
            <person name="Martino E."/>
            <person name="Morin E."/>
            <person name="Grelet G."/>
            <person name="Kuo A."/>
            <person name="Kohler A."/>
            <person name="Daghino S."/>
            <person name="Barry K."/>
            <person name="Choi C."/>
            <person name="Cichocki N."/>
            <person name="Clum A."/>
            <person name="Copeland A."/>
            <person name="Hainaut M."/>
            <person name="Haridas S."/>
            <person name="Labutti K."/>
            <person name="Lindquist E."/>
            <person name="Lipzen A."/>
            <person name="Khouja H.-R."/>
            <person name="Murat C."/>
            <person name="Ohm R."/>
            <person name="Olson A."/>
            <person name="Spatafora J."/>
            <person name="Veneault-Fourrey C."/>
            <person name="Henrissat B."/>
            <person name="Grigoriev I."/>
            <person name="Martin F."/>
            <person name="Perotto S."/>
        </authorList>
    </citation>
    <scope>NUCLEOTIDE SEQUENCE [LARGE SCALE GENOMIC DNA]</scope>
    <source>
        <strain evidence="5 6">UAMH 7357</strain>
    </source>
</reference>
<dbReference type="Gene3D" id="3.20.20.70">
    <property type="entry name" value="Aldolase class I"/>
    <property type="match status" value="1"/>
</dbReference>
<comment type="similarity">
    <text evidence="2">Belongs to the NADH:flavin oxidoreductase/NADH oxidase family.</text>
</comment>
<sequence length="409" mass="44627">MGSLNPLFPPLGDTILFTPLSIGSLVLSHRIVQSPCTRMRGIPELPGVWKCGPLMVEYYSQRATPGGLQITEATNISRLCCGYPGIPGVFTSGQLEAWKNVTDAVHAKGGYIFCQIWHVGRGTVPALIEGHQTLSSSNIPIKGKAVNGNEYSDFPPRPMTVEEIQTVVGEFAEAAKAAVDVAGFDGVEIHGANGYLLEQFLHDNINTRTDEYGDSIANRCRFPLEVIRAVTSAIGAGRVGIRLSPYNYYQDTRDSSPNTHWAYLCQEIAKLPEKNRVAYVHMVEPRFDEELDEQGKMAALAAYSKTPVAGTKTGEAVNSLVPFRKILQKAGIKFLAAGGFGRENAEAKVSSGAADAVVMGRWFVSNPDLVRRLREGLKLNPYDRSTFYGADPPKNGYTDYPFFDEVEGA</sequence>
<dbReference type="AlphaFoldDB" id="A0A2J6PNI7"/>
<dbReference type="GO" id="GO:0005829">
    <property type="term" value="C:cytosol"/>
    <property type="evidence" value="ECO:0007669"/>
    <property type="project" value="UniProtKB-ARBA"/>
</dbReference>
<comment type="cofactor">
    <cofactor evidence="1">
        <name>FMN</name>
        <dbReference type="ChEBI" id="CHEBI:58210"/>
    </cofactor>
</comment>
<gene>
    <name evidence="5" type="ORF">NA56DRAFT_709729</name>
</gene>
<dbReference type="EMBL" id="KZ613512">
    <property type="protein sequence ID" value="PMD15598.1"/>
    <property type="molecule type" value="Genomic_DNA"/>
</dbReference>
<organism evidence="5 6">
    <name type="scientific">Hyaloscypha hepaticicola</name>
    <dbReference type="NCBI Taxonomy" id="2082293"/>
    <lineage>
        <taxon>Eukaryota</taxon>
        <taxon>Fungi</taxon>
        <taxon>Dikarya</taxon>
        <taxon>Ascomycota</taxon>
        <taxon>Pezizomycotina</taxon>
        <taxon>Leotiomycetes</taxon>
        <taxon>Helotiales</taxon>
        <taxon>Hyaloscyphaceae</taxon>
        <taxon>Hyaloscypha</taxon>
    </lineage>
</organism>
<dbReference type="GO" id="GO:0003959">
    <property type="term" value="F:NADPH dehydrogenase activity"/>
    <property type="evidence" value="ECO:0007669"/>
    <property type="project" value="TreeGrafter"/>
</dbReference>
<dbReference type="SUPFAM" id="SSF51395">
    <property type="entry name" value="FMN-linked oxidoreductases"/>
    <property type="match status" value="1"/>
</dbReference>
<name>A0A2J6PNI7_9HELO</name>
<evidence type="ECO:0000313" key="5">
    <source>
        <dbReference type="EMBL" id="PMD15598.1"/>
    </source>
</evidence>
<keyword evidence="3" id="KW-0560">Oxidoreductase</keyword>
<dbReference type="InterPro" id="IPR001155">
    <property type="entry name" value="OxRdtase_FMN_N"/>
</dbReference>
<evidence type="ECO:0000313" key="6">
    <source>
        <dbReference type="Proteomes" id="UP000235672"/>
    </source>
</evidence>
<protein>
    <submittedName>
        <fullName evidence="5">12-oxophytodienoate reductase 1</fullName>
    </submittedName>
</protein>
<accession>A0A2J6PNI7</accession>
<evidence type="ECO:0000259" key="4">
    <source>
        <dbReference type="Pfam" id="PF00724"/>
    </source>
</evidence>
<proteinExistence type="inferred from homology"/>
<dbReference type="GO" id="GO:0016628">
    <property type="term" value="F:oxidoreductase activity, acting on the CH-CH group of donors, NAD or NADP as acceptor"/>
    <property type="evidence" value="ECO:0007669"/>
    <property type="project" value="UniProtKB-ARBA"/>
</dbReference>
<evidence type="ECO:0000256" key="1">
    <source>
        <dbReference type="ARBA" id="ARBA00001917"/>
    </source>
</evidence>
<dbReference type="GO" id="GO:0010181">
    <property type="term" value="F:FMN binding"/>
    <property type="evidence" value="ECO:0007669"/>
    <property type="project" value="InterPro"/>
</dbReference>
<evidence type="ECO:0000256" key="2">
    <source>
        <dbReference type="ARBA" id="ARBA00005979"/>
    </source>
</evidence>
<dbReference type="CDD" id="cd02933">
    <property type="entry name" value="OYE_like_FMN"/>
    <property type="match status" value="1"/>
</dbReference>
<evidence type="ECO:0000256" key="3">
    <source>
        <dbReference type="ARBA" id="ARBA00023002"/>
    </source>
</evidence>